<dbReference type="AlphaFoldDB" id="A0A0M9AQ00"/>
<comment type="caution">
    <text evidence="2">The sequence shown here is derived from an EMBL/GenBank/DDBJ whole genome shotgun (WGS) entry which is preliminary data.</text>
</comment>
<evidence type="ECO:0000313" key="2">
    <source>
        <dbReference type="EMBL" id="KOX95988.1"/>
    </source>
</evidence>
<dbReference type="Proteomes" id="UP000037747">
    <property type="component" value="Unassembled WGS sequence"/>
</dbReference>
<dbReference type="OrthoDB" id="323778at2157"/>
<organism evidence="2 3">
    <name type="scientific">Halorubrum tropicale</name>
    <dbReference type="NCBI Taxonomy" id="1765655"/>
    <lineage>
        <taxon>Archaea</taxon>
        <taxon>Methanobacteriati</taxon>
        <taxon>Methanobacteriota</taxon>
        <taxon>Stenosarchaea group</taxon>
        <taxon>Halobacteria</taxon>
        <taxon>Halobacteriales</taxon>
        <taxon>Haloferacaceae</taxon>
        <taxon>Halorubrum</taxon>
    </lineage>
</organism>
<keyword evidence="3" id="KW-1185">Reference proteome</keyword>
<evidence type="ECO:0000313" key="3">
    <source>
        <dbReference type="Proteomes" id="UP000037747"/>
    </source>
</evidence>
<feature type="region of interest" description="Disordered" evidence="1">
    <location>
        <begin position="81"/>
        <end position="119"/>
    </location>
</feature>
<evidence type="ECO:0000256" key="1">
    <source>
        <dbReference type="SAM" id="MobiDB-lite"/>
    </source>
</evidence>
<protein>
    <submittedName>
        <fullName evidence="2">Uncharacterized protein</fullName>
    </submittedName>
</protein>
<proteinExistence type="predicted"/>
<gene>
    <name evidence="2" type="ORF">AMR74_10585</name>
</gene>
<feature type="compositionally biased region" description="Basic and acidic residues" evidence="1">
    <location>
        <begin position="95"/>
        <end position="119"/>
    </location>
</feature>
<dbReference type="PATRIC" id="fig|1705389.3.peg.3637"/>
<dbReference type="RefSeq" id="WP_053772033.1">
    <property type="nucleotide sequence ID" value="NZ_LIST01000004.1"/>
</dbReference>
<name>A0A0M9AQ00_9EURY</name>
<accession>A0A0M9AQ00</accession>
<reference evidence="2 3" key="1">
    <citation type="submission" date="2015-08" db="EMBL/GenBank/DDBJ databases">
        <title>Genomes of Isolates from Cabo Rojo, PR.</title>
        <authorList>
            <person name="Sanchez-Nieves R.L."/>
            <person name="Montalvo-Rodriguez R."/>
        </authorList>
    </citation>
    <scope>NUCLEOTIDE SEQUENCE [LARGE SCALE GENOMIC DNA]</scope>
    <source>
        <strain evidence="2 3">5</strain>
    </source>
</reference>
<sequence>MSTREAELVIETWRLRERDLPRVPPAGWGTVDRLRAAVCLAVECAVDGVDRIEPFEGPASERERFAATVTTDAVDDALVSVRPAPAEGETDDETEARGDGESFEETTKQFDLDEALDRL</sequence>
<dbReference type="EMBL" id="LIST01000004">
    <property type="protein sequence ID" value="KOX95988.1"/>
    <property type="molecule type" value="Genomic_DNA"/>
</dbReference>